<proteinExistence type="predicted"/>
<dbReference type="Proteomes" id="UP001652623">
    <property type="component" value="Chromosome 7"/>
</dbReference>
<dbReference type="RefSeq" id="XP_015891182.3">
    <property type="nucleotide sequence ID" value="XM_016035696.3"/>
</dbReference>
<sequence>MFAKSSSTAKQTAIKALMYSCMTGGNVQDHCLTVMRHFSHTELMDVKLDEEVHTNMILESLPDSCNQLNYNMHHMKLSPIKFMHQFENAKMTLVKPASAYHAKGSSKLEGQPKGGKKNKKQ</sequence>
<keyword evidence="2" id="KW-1185">Reference proteome</keyword>
<dbReference type="KEGG" id="zju:107425681"/>
<evidence type="ECO:0000256" key="1">
    <source>
        <dbReference type="SAM" id="MobiDB-lite"/>
    </source>
</evidence>
<feature type="region of interest" description="Disordered" evidence="1">
    <location>
        <begin position="100"/>
        <end position="121"/>
    </location>
</feature>
<evidence type="ECO:0000313" key="3">
    <source>
        <dbReference type="RefSeq" id="XP_015891182.3"/>
    </source>
</evidence>
<dbReference type="InParanoid" id="A0A6P4AAU4"/>
<gene>
    <name evidence="3" type="primary">LOC107425681</name>
</gene>
<dbReference type="AlphaFoldDB" id="A0A6P4AAU4"/>
<organism evidence="2 3">
    <name type="scientific">Ziziphus jujuba</name>
    <name type="common">Chinese jujube</name>
    <name type="synonym">Ziziphus sativa</name>
    <dbReference type="NCBI Taxonomy" id="326968"/>
    <lineage>
        <taxon>Eukaryota</taxon>
        <taxon>Viridiplantae</taxon>
        <taxon>Streptophyta</taxon>
        <taxon>Embryophyta</taxon>
        <taxon>Tracheophyta</taxon>
        <taxon>Spermatophyta</taxon>
        <taxon>Magnoliopsida</taxon>
        <taxon>eudicotyledons</taxon>
        <taxon>Gunneridae</taxon>
        <taxon>Pentapetalae</taxon>
        <taxon>rosids</taxon>
        <taxon>fabids</taxon>
        <taxon>Rosales</taxon>
        <taxon>Rhamnaceae</taxon>
        <taxon>Paliureae</taxon>
        <taxon>Ziziphus</taxon>
    </lineage>
</organism>
<dbReference type="GeneID" id="107425681"/>
<evidence type="ECO:0000313" key="2">
    <source>
        <dbReference type="Proteomes" id="UP001652623"/>
    </source>
</evidence>
<accession>A0A6P4AAU4</accession>
<name>A0A6P4AAU4_ZIZJJ</name>
<protein>
    <submittedName>
        <fullName evidence="3">Uncharacterized protein LOC107425681</fullName>
    </submittedName>
</protein>
<reference evidence="3" key="1">
    <citation type="submission" date="2025-08" db="UniProtKB">
        <authorList>
            <consortium name="RefSeq"/>
        </authorList>
    </citation>
    <scope>IDENTIFICATION</scope>
    <source>
        <tissue evidence="3">Seedling</tissue>
    </source>
</reference>